<keyword evidence="2" id="KW-1185">Reference proteome</keyword>
<dbReference type="RefSeq" id="WP_101767558.1">
    <property type="nucleotide sequence ID" value="NZ_NPIB01000002.1"/>
</dbReference>
<dbReference type="InterPro" id="IPR032787">
    <property type="entry name" value="Prok-E2_D"/>
</dbReference>
<dbReference type="EMBL" id="NPIB01000002">
    <property type="protein sequence ID" value="PLC59356.1"/>
    <property type="molecule type" value="Genomic_DNA"/>
</dbReference>
<dbReference type="Proteomes" id="UP000234420">
    <property type="component" value="Unassembled WGS sequence"/>
</dbReference>
<proteinExistence type="predicted"/>
<protein>
    <recommendedName>
        <fullName evidence="3">PRTRC system protein B</fullName>
    </recommendedName>
</protein>
<evidence type="ECO:0008006" key="3">
    <source>
        <dbReference type="Google" id="ProtNLM"/>
    </source>
</evidence>
<sequence length="251" mass="28858">MALTVQNEVTDISSQQTVAQPKSAAPDFAIVFYSGTIGQEFMTRHSFNKQNEMGIGELIDGEQLHSIFNNVHYKIKSEQKEKKVKQLIPDNVLFDDFEQMIWYTKSQTRPMWFRFAGLPPFCCNVVWTPMLWSLDKTNKRLHVFALDSNDRPTLDTCLYLPPLPNVNAHGYLCQGTANLPTDLNFSNIQNIEATLFDSAFAHWWNNQPFTSYDPAAPVKDSLNFWRKRDGKDMPVEIEELISLNIKVSDLM</sequence>
<evidence type="ECO:0000313" key="1">
    <source>
        <dbReference type="EMBL" id="PLC59356.1"/>
    </source>
</evidence>
<organism evidence="1 2">
    <name type="scientific">Photobacterium carnosum</name>
    <dbReference type="NCBI Taxonomy" id="2023717"/>
    <lineage>
        <taxon>Bacteria</taxon>
        <taxon>Pseudomonadati</taxon>
        <taxon>Pseudomonadota</taxon>
        <taxon>Gammaproteobacteria</taxon>
        <taxon>Vibrionales</taxon>
        <taxon>Vibrionaceae</taxon>
        <taxon>Photobacterium</taxon>
    </lineage>
</organism>
<reference evidence="1 2" key="1">
    <citation type="journal article" date="2018" name="Syst. Appl. Microbiol.">
        <title>Photobacterium carnosum sp. nov., isolated from spoiled modified atmosphere packaged poultry meat.</title>
        <authorList>
            <person name="Hilgarth M."/>
            <person name="Fuertes S."/>
            <person name="Ehrmann M."/>
            <person name="Vogel R.F."/>
        </authorList>
    </citation>
    <scope>NUCLEOTIDE SEQUENCE [LARGE SCALE GENOMIC DNA]</scope>
    <source>
        <strain evidence="1 2">TMW 2.2021</strain>
    </source>
</reference>
<evidence type="ECO:0000313" key="2">
    <source>
        <dbReference type="Proteomes" id="UP000234420"/>
    </source>
</evidence>
<dbReference type="AlphaFoldDB" id="A0A2N4UWG2"/>
<gene>
    <name evidence="1" type="ORF">CIK00_03540</name>
</gene>
<dbReference type="Pfam" id="PF14460">
    <property type="entry name" value="Prok-E2_D"/>
    <property type="match status" value="1"/>
</dbReference>
<comment type="caution">
    <text evidence="1">The sequence shown here is derived from an EMBL/GenBank/DDBJ whole genome shotgun (WGS) entry which is preliminary data.</text>
</comment>
<dbReference type="GeneID" id="69966050"/>
<name>A0A2N4UWG2_9GAMM</name>
<accession>A0A2N4UWG2</accession>